<evidence type="ECO:0000313" key="10">
    <source>
        <dbReference type="Proteomes" id="UP000001514"/>
    </source>
</evidence>
<dbReference type="HOGENOM" id="CLU_032017_5_0_1"/>
<protein>
    <submittedName>
        <fullName evidence="9">Uncharacterized protein</fullName>
    </submittedName>
</protein>
<evidence type="ECO:0000256" key="7">
    <source>
        <dbReference type="ARBA" id="ARBA00023212"/>
    </source>
</evidence>
<dbReference type="InterPro" id="IPR003409">
    <property type="entry name" value="MORN"/>
</dbReference>
<dbReference type="InParanoid" id="D8STT6"/>
<reference evidence="9 10" key="1">
    <citation type="journal article" date="2011" name="Science">
        <title>The Selaginella genome identifies genetic changes associated with the evolution of vascular plants.</title>
        <authorList>
            <person name="Banks J.A."/>
            <person name="Nishiyama T."/>
            <person name="Hasebe M."/>
            <person name="Bowman J.L."/>
            <person name="Gribskov M."/>
            <person name="dePamphilis C."/>
            <person name="Albert V.A."/>
            <person name="Aono N."/>
            <person name="Aoyama T."/>
            <person name="Ambrose B.A."/>
            <person name="Ashton N.W."/>
            <person name="Axtell M.J."/>
            <person name="Barker E."/>
            <person name="Barker M.S."/>
            <person name="Bennetzen J.L."/>
            <person name="Bonawitz N.D."/>
            <person name="Chapple C."/>
            <person name="Cheng C."/>
            <person name="Correa L.G."/>
            <person name="Dacre M."/>
            <person name="DeBarry J."/>
            <person name="Dreyer I."/>
            <person name="Elias M."/>
            <person name="Engstrom E.M."/>
            <person name="Estelle M."/>
            <person name="Feng L."/>
            <person name="Finet C."/>
            <person name="Floyd S.K."/>
            <person name="Frommer W.B."/>
            <person name="Fujita T."/>
            <person name="Gramzow L."/>
            <person name="Gutensohn M."/>
            <person name="Harholt J."/>
            <person name="Hattori M."/>
            <person name="Heyl A."/>
            <person name="Hirai T."/>
            <person name="Hiwatashi Y."/>
            <person name="Ishikawa M."/>
            <person name="Iwata M."/>
            <person name="Karol K.G."/>
            <person name="Koehler B."/>
            <person name="Kolukisaoglu U."/>
            <person name="Kubo M."/>
            <person name="Kurata T."/>
            <person name="Lalonde S."/>
            <person name="Li K."/>
            <person name="Li Y."/>
            <person name="Litt A."/>
            <person name="Lyons E."/>
            <person name="Manning G."/>
            <person name="Maruyama T."/>
            <person name="Michael T.P."/>
            <person name="Mikami K."/>
            <person name="Miyazaki S."/>
            <person name="Morinaga S."/>
            <person name="Murata T."/>
            <person name="Mueller-Roeber B."/>
            <person name="Nelson D.R."/>
            <person name="Obara M."/>
            <person name="Oguri Y."/>
            <person name="Olmstead R.G."/>
            <person name="Onodera N."/>
            <person name="Petersen B.L."/>
            <person name="Pils B."/>
            <person name="Prigge M."/>
            <person name="Rensing S.A."/>
            <person name="Riano-Pachon D.M."/>
            <person name="Roberts A.W."/>
            <person name="Sato Y."/>
            <person name="Scheller H.V."/>
            <person name="Schulz B."/>
            <person name="Schulz C."/>
            <person name="Shakirov E.V."/>
            <person name="Shibagaki N."/>
            <person name="Shinohara N."/>
            <person name="Shippen D.E."/>
            <person name="Soerensen I."/>
            <person name="Sotooka R."/>
            <person name="Sugimoto N."/>
            <person name="Sugita M."/>
            <person name="Sumikawa N."/>
            <person name="Tanurdzic M."/>
            <person name="Theissen G."/>
            <person name="Ulvskov P."/>
            <person name="Wakazuki S."/>
            <person name="Weng J.K."/>
            <person name="Willats W.W."/>
            <person name="Wipf D."/>
            <person name="Wolf P.G."/>
            <person name="Yang L."/>
            <person name="Zimmer A.D."/>
            <person name="Zhu Q."/>
            <person name="Mitros T."/>
            <person name="Hellsten U."/>
            <person name="Loque D."/>
            <person name="Otillar R."/>
            <person name="Salamov A."/>
            <person name="Schmutz J."/>
            <person name="Shapiro H."/>
            <person name="Lindquist E."/>
            <person name="Lucas S."/>
            <person name="Rokhsar D."/>
            <person name="Grigoriev I.V."/>
        </authorList>
    </citation>
    <scope>NUCLEOTIDE SEQUENCE [LARGE SCALE GENOMIC DNA]</scope>
</reference>
<keyword evidence="4" id="KW-0677">Repeat</keyword>
<dbReference type="PANTHER" id="PTHR46613">
    <property type="entry name" value="RADIAL SPOKE HEAD 10 HOMOLOG B-RELATED"/>
    <property type="match status" value="1"/>
</dbReference>
<evidence type="ECO:0000256" key="8">
    <source>
        <dbReference type="ARBA" id="ARBA00023273"/>
    </source>
</evidence>
<gene>
    <name evidence="9" type="ORF">SELMODRAFT_124792</name>
</gene>
<keyword evidence="3" id="KW-0963">Cytoplasm</keyword>
<keyword evidence="8" id="KW-0966">Cell projection</keyword>
<dbReference type="Gramene" id="EFJ12131">
    <property type="protein sequence ID" value="EFJ12131"/>
    <property type="gene ID" value="SELMODRAFT_124792"/>
</dbReference>
<accession>D8STT6</accession>
<evidence type="ECO:0000256" key="6">
    <source>
        <dbReference type="ARBA" id="ARBA00023069"/>
    </source>
</evidence>
<dbReference type="eggNOG" id="KOG0229">
    <property type="taxonomic scope" value="Eukaryota"/>
</dbReference>
<dbReference type="GO" id="GO:0016020">
    <property type="term" value="C:membrane"/>
    <property type="evidence" value="ECO:0007669"/>
    <property type="project" value="UniProtKB-ARBA"/>
</dbReference>
<keyword evidence="5" id="KW-0282">Flagellum</keyword>
<evidence type="ECO:0000256" key="3">
    <source>
        <dbReference type="ARBA" id="ARBA00022490"/>
    </source>
</evidence>
<dbReference type="Gene3D" id="2.20.110.10">
    <property type="entry name" value="Histone H3 K4-specific methyltransferase SET7/9 N-terminal domain"/>
    <property type="match status" value="2"/>
</dbReference>
<name>D8STT6_SELML</name>
<evidence type="ECO:0000256" key="5">
    <source>
        <dbReference type="ARBA" id="ARBA00022846"/>
    </source>
</evidence>
<evidence type="ECO:0000256" key="4">
    <source>
        <dbReference type="ARBA" id="ARBA00022737"/>
    </source>
</evidence>
<dbReference type="AlphaFoldDB" id="D8STT6"/>
<dbReference type="SUPFAM" id="SSF82185">
    <property type="entry name" value="Histone H3 K4-specific methyltransferase SET7/9 N-terminal domain"/>
    <property type="match status" value="2"/>
</dbReference>
<sequence length="151" mass="16740">MKYIGKYKQGLMHGQGRLEFSSGLSYEGQFFYNCIHGIGTYKWLNGANYCGEVAVSNIALQGTLTYGKLGESVYYGQWESDYKHGEGSLVYKSGSTYRGCWFKGKRQGFGQAVLVTQNTYTGSFNEGKRNGYGVFNYATGALFKVAGHFPS</sequence>
<dbReference type="KEGG" id="smo:SELMODRAFT_124792"/>
<dbReference type="GO" id="GO:0005930">
    <property type="term" value="C:axoneme"/>
    <property type="evidence" value="ECO:0007669"/>
    <property type="project" value="UniProtKB-SubCell"/>
</dbReference>
<evidence type="ECO:0000256" key="1">
    <source>
        <dbReference type="ARBA" id="ARBA00004230"/>
    </source>
</evidence>
<keyword evidence="10" id="KW-1185">Reference proteome</keyword>
<keyword evidence="7" id="KW-0206">Cytoskeleton</keyword>
<evidence type="ECO:0000256" key="2">
    <source>
        <dbReference type="ARBA" id="ARBA00004430"/>
    </source>
</evidence>
<dbReference type="SMART" id="SM00698">
    <property type="entry name" value="MORN"/>
    <property type="match status" value="5"/>
</dbReference>
<proteinExistence type="predicted"/>
<dbReference type="EMBL" id="GL377641">
    <property type="protein sequence ID" value="EFJ12131.1"/>
    <property type="molecule type" value="Genomic_DNA"/>
</dbReference>
<dbReference type="STRING" id="88036.D8STT6"/>
<keyword evidence="6" id="KW-0969">Cilium</keyword>
<dbReference type="PANTHER" id="PTHR46613:SF1">
    <property type="entry name" value="RADIAL SPOKE HEAD 10 HOMOLOG B-RELATED"/>
    <property type="match status" value="1"/>
</dbReference>
<dbReference type="Proteomes" id="UP000001514">
    <property type="component" value="Unassembled WGS sequence"/>
</dbReference>
<organism evidence="10">
    <name type="scientific">Selaginella moellendorffii</name>
    <name type="common">Spikemoss</name>
    <dbReference type="NCBI Taxonomy" id="88036"/>
    <lineage>
        <taxon>Eukaryota</taxon>
        <taxon>Viridiplantae</taxon>
        <taxon>Streptophyta</taxon>
        <taxon>Embryophyta</taxon>
        <taxon>Tracheophyta</taxon>
        <taxon>Lycopodiopsida</taxon>
        <taxon>Selaginellales</taxon>
        <taxon>Selaginellaceae</taxon>
        <taxon>Selaginella</taxon>
    </lineage>
</organism>
<dbReference type="GO" id="GO:0031514">
    <property type="term" value="C:motile cilium"/>
    <property type="evidence" value="ECO:0007669"/>
    <property type="project" value="UniProtKB-SubCell"/>
</dbReference>
<dbReference type="Pfam" id="PF02493">
    <property type="entry name" value="MORN"/>
    <property type="match status" value="5"/>
</dbReference>
<comment type="subcellular location">
    <subcellularLocation>
        <location evidence="1">Cell projection</location>
        <location evidence="1">Cilium</location>
        <location evidence="1">Flagellum</location>
    </subcellularLocation>
    <subcellularLocation>
        <location evidence="2">Cytoplasm</location>
        <location evidence="2">Cytoskeleton</location>
        <location evidence="2">Cilium axoneme</location>
    </subcellularLocation>
</comment>
<evidence type="ECO:0000313" key="9">
    <source>
        <dbReference type="EMBL" id="EFJ12131.1"/>
    </source>
</evidence>